<gene>
    <name evidence="1" type="ORF">PSEWESI4_03124</name>
</gene>
<evidence type="ECO:0008006" key="3">
    <source>
        <dbReference type="Google" id="ProtNLM"/>
    </source>
</evidence>
<keyword evidence="2" id="KW-1185">Reference proteome</keyword>
<evidence type="ECO:0000313" key="2">
    <source>
        <dbReference type="Proteomes" id="UP000583387"/>
    </source>
</evidence>
<proteinExistence type="predicted"/>
<reference evidence="1 2" key="1">
    <citation type="submission" date="2020-08" db="EMBL/GenBank/DDBJ databases">
        <authorList>
            <person name="Criscuolo A."/>
        </authorList>
    </citation>
    <scope>NUCLEOTIDE SEQUENCE [LARGE SCALE GENOMIC DNA]</scope>
    <source>
        <strain evidence="1">CIP111764</strain>
    </source>
</reference>
<dbReference type="Proteomes" id="UP000583387">
    <property type="component" value="Unassembled WGS sequence"/>
</dbReference>
<dbReference type="InterPro" id="IPR046493">
    <property type="entry name" value="DUF6586"/>
</dbReference>
<name>A0A7U7EQH6_9GAMM</name>
<evidence type="ECO:0000313" key="1">
    <source>
        <dbReference type="EMBL" id="CAD5108832.1"/>
    </source>
</evidence>
<protein>
    <recommendedName>
        <fullName evidence="3">PasA protein</fullName>
    </recommendedName>
</protein>
<dbReference type="Pfam" id="PF20227">
    <property type="entry name" value="DUF6586"/>
    <property type="match status" value="1"/>
</dbReference>
<dbReference type="RefSeq" id="WP_187672152.1">
    <property type="nucleotide sequence ID" value="NZ_CAJFCI010000061.1"/>
</dbReference>
<organism evidence="1 2">
    <name type="scientific">Zestomonas carbonaria</name>
    <dbReference type="NCBI Taxonomy" id="2762745"/>
    <lineage>
        <taxon>Bacteria</taxon>
        <taxon>Pseudomonadati</taxon>
        <taxon>Pseudomonadota</taxon>
        <taxon>Gammaproteobacteria</taxon>
        <taxon>Pseudomonadales</taxon>
        <taxon>Pseudomonadaceae</taxon>
        <taxon>Zestomonas</taxon>
    </lineage>
</organism>
<dbReference type="AlphaFoldDB" id="A0A7U7EQH6"/>
<dbReference type="EMBL" id="CAJFCI010000061">
    <property type="protein sequence ID" value="CAD5108832.1"/>
    <property type="molecule type" value="Genomic_DNA"/>
</dbReference>
<accession>A0A7U7EQH6</accession>
<sequence length="173" mass="19395">MAHELYTRTNQKIYFAGLALDTWKQAEEGRAMNAQALVQAEREATLFHLYGALLGLCHEIAGYYRLPQANVPRVELFLTPAVLEASPTPELAELVELAQQPETWLARLLAGYAALFQPPQAPKTAKVDPALPLIQSVSLDEEAVPALTRQELEEWRQQLKALVLRFRESLSEC</sequence>
<comment type="caution">
    <text evidence="1">The sequence shown here is derived from an EMBL/GenBank/DDBJ whole genome shotgun (WGS) entry which is preliminary data.</text>
</comment>